<dbReference type="AlphaFoldDB" id="F0RND5"/>
<reference evidence="2" key="1">
    <citation type="submission" date="2011-02" db="EMBL/GenBank/DDBJ databases">
        <title>The complete sequence of chromosome of Deinococcus proteolyticus DSM 20540.</title>
        <authorList>
            <consortium name="US DOE Joint Genome Institute (JGI-PGF)"/>
            <person name="Lucas S."/>
            <person name="Copeland A."/>
            <person name="Lapidus A."/>
            <person name="Bruce D."/>
            <person name="Goodwin L."/>
            <person name="Pitluck S."/>
            <person name="Kyrpides N."/>
            <person name="Mavromatis K."/>
            <person name="Pagani I."/>
            <person name="Ivanova N."/>
            <person name="Ovchinnikova G."/>
            <person name="Zeytun A."/>
            <person name="Detter J.C."/>
            <person name="Han C."/>
            <person name="Land M."/>
            <person name="Hauser L."/>
            <person name="Markowitz V."/>
            <person name="Cheng J.-F."/>
            <person name="Hugenholtz P."/>
            <person name="Woyke T."/>
            <person name="Wu D."/>
            <person name="Pukall R."/>
            <person name="Steenblock K."/>
            <person name="Brambilla E."/>
            <person name="Klenk H.-P."/>
            <person name="Eisen J.A."/>
        </authorList>
    </citation>
    <scope>NUCLEOTIDE SEQUENCE [LARGE SCALE GENOMIC DNA]</scope>
    <source>
        <strain evidence="2">ATCC 35074 / DSM 20540 / JCM 6276 / NBRC 101906 / NCIMB 13154 / VKM Ac-1939 / CCM 2703 / MRP</strain>
    </source>
</reference>
<proteinExistence type="predicted"/>
<protein>
    <submittedName>
        <fullName evidence="1">Uncharacterized protein</fullName>
    </submittedName>
</protein>
<sequence length="213" mass="22716">MIRRLGCSALGCFGSIALTLLALGVGWFGFVQPAIGNLTGQLETTLNGGPAAPQPRAGNPEDLQAPLTRAELEKFVRIRREVRKSMGNAFPQLQQIYADIQAGEPVNAWTALQAVRALGSSVADARAALERGLVAENLSRERYAFVRQKVNLALGLPQVDLAGVLGELARSQESGSLPDLSGKVTAATPEERQQVEYFAKELRVTAPLGLLGL</sequence>
<dbReference type="RefSeq" id="WP_013614886.1">
    <property type="nucleotide sequence ID" value="NC_015161.1"/>
</dbReference>
<dbReference type="eggNOG" id="ENOG5032YNE">
    <property type="taxonomic scope" value="Bacteria"/>
</dbReference>
<organism evidence="1 2">
    <name type="scientific">Deinococcus proteolyticus (strain ATCC 35074 / DSM 20540 / JCM 6276 / NBRC 101906 / NCIMB 13154 / VKM Ac-1939 / CCM 2703 / MRP)</name>
    <dbReference type="NCBI Taxonomy" id="693977"/>
    <lineage>
        <taxon>Bacteria</taxon>
        <taxon>Thermotogati</taxon>
        <taxon>Deinococcota</taxon>
        <taxon>Deinococci</taxon>
        <taxon>Deinococcales</taxon>
        <taxon>Deinococcaceae</taxon>
        <taxon>Deinococcus</taxon>
    </lineage>
</organism>
<dbReference type="EMBL" id="CP002536">
    <property type="protein sequence ID" value="ADY26277.1"/>
    <property type="molecule type" value="Genomic_DNA"/>
</dbReference>
<keyword evidence="2" id="KW-1185">Reference proteome</keyword>
<dbReference type="KEGG" id="dpt:Deipr_1125"/>
<evidence type="ECO:0000313" key="2">
    <source>
        <dbReference type="Proteomes" id="UP000007718"/>
    </source>
</evidence>
<accession>F0RND5</accession>
<evidence type="ECO:0000313" key="1">
    <source>
        <dbReference type="EMBL" id="ADY26277.1"/>
    </source>
</evidence>
<gene>
    <name evidence="1" type="ordered locus">Deipr_1125</name>
</gene>
<dbReference type="HOGENOM" id="CLU_1259710_0_0_0"/>
<dbReference type="OrthoDB" id="65436at2"/>
<name>F0RND5_DEIPM</name>
<reference evidence="1 2" key="2">
    <citation type="journal article" date="2012" name="Stand. Genomic Sci.">
        <title>Complete genome sequence of the orange-red pigmented, radioresistant Deinococcus proteolyticus type strain (MRP(T)).</title>
        <authorList>
            <person name="Copeland A."/>
            <person name="Zeytun A."/>
            <person name="Yassawong M."/>
            <person name="Nolan M."/>
            <person name="Lucas S."/>
            <person name="Hammon N."/>
            <person name="Deshpande S."/>
            <person name="Cheng J.F."/>
            <person name="Han C."/>
            <person name="Tapia R."/>
            <person name="Goodwin L.A."/>
            <person name="Pitluck S."/>
            <person name="Mavromatis K."/>
            <person name="Liolios K."/>
            <person name="Pagani I."/>
            <person name="Ivanova N."/>
            <person name="Mikhailova N."/>
            <person name="Pati A."/>
            <person name="Chen A."/>
            <person name="Palaniappan K."/>
            <person name="Land M."/>
            <person name="Hauser L."/>
            <person name="Jeffries C.D."/>
            <person name="Brambilla E.M."/>
            <person name="Rohde M."/>
            <person name="Sikorski J."/>
            <person name="Pukall R."/>
            <person name="Goker M."/>
            <person name="Detter J.C."/>
            <person name="Woyke T."/>
            <person name="Bristow J."/>
            <person name="Eisen J.A."/>
            <person name="Markowitz V."/>
            <person name="Hugenholtz P."/>
            <person name="Kyrpides N.C."/>
            <person name="Klenk H.P."/>
            <person name="Lapidus A."/>
        </authorList>
    </citation>
    <scope>NUCLEOTIDE SEQUENCE [LARGE SCALE GENOMIC DNA]</scope>
    <source>
        <strain evidence="2">ATCC 35074 / DSM 20540 / JCM 6276 / NBRC 101906 / NCIMB 13154 / VKM Ac-1939 / CCM 2703 / MRP</strain>
    </source>
</reference>
<dbReference type="STRING" id="693977.Deipr_1125"/>
<dbReference type="Proteomes" id="UP000007718">
    <property type="component" value="Chromosome"/>
</dbReference>